<sequence length="323" mass="34635">MTLAQEPGDGGRGARRGRGVGAAGSSRIRQRLSGTTIAGFPTWAFVLFFFIVPIALVLWYSFGYKPDLFSAHANDKLSFDRYAEALDPTFLGTFLNTLRIGVVGTVICLIIAIPFAYWLAVKLKPQYRALALALVLVPFWTNFLVRTLGWQIVLSPQGFVSSAMQGLGLEKLDVLYTSTAVQIGVVYNYLPLMILPLYVAMDRAGTSLREASADLGANRIRTLFQVTLPLAAPGIASGALLVFIPLMGDYVTASVLGGAQGNMIGQLVASQFNTAQNWALGSAMAVLLMLFTAITVAIVAVVALVIRFGIRRARRVVLTGGAA</sequence>
<dbReference type="Proteomes" id="UP000316252">
    <property type="component" value="Unassembled WGS sequence"/>
</dbReference>
<comment type="subcellular location">
    <subcellularLocation>
        <location evidence="1 8">Cell membrane</location>
        <topology evidence="1 8">Multi-pass membrane protein</topology>
    </subcellularLocation>
</comment>
<evidence type="ECO:0000256" key="4">
    <source>
        <dbReference type="ARBA" id="ARBA00022475"/>
    </source>
</evidence>
<dbReference type="SUPFAM" id="SSF161098">
    <property type="entry name" value="MetI-like"/>
    <property type="match status" value="1"/>
</dbReference>
<dbReference type="PANTHER" id="PTHR42929">
    <property type="entry name" value="INNER MEMBRANE ABC TRANSPORTER PERMEASE PROTEIN YDCU-RELATED-RELATED"/>
    <property type="match status" value="1"/>
</dbReference>
<organism evidence="11 12">
    <name type="scientific">Schumannella soli</name>
    <dbReference type="NCBI Taxonomy" id="2590779"/>
    <lineage>
        <taxon>Bacteria</taxon>
        <taxon>Bacillati</taxon>
        <taxon>Actinomycetota</taxon>
        <taxon>Actinomycetes</taxon>
        <taxon>Micrococcales</taxon>
        <taxon>Microbacteriaceae</taxon>
        <taxon>Schumannella</taxon>
    </lineage>
</organism>
<evidence type="ECO:0000256" key="8">
    <source>
        <dbReference type="RuleBase" id="RU363032"/>
    </source>
</evidence>
<comment type="caution">
    <text evidence="11">The sequence shown here is derived from an EMBL/GenBank/DDBJ whole genome shotgun (WGS) entry which is preliminary data.</text>
</comment>
<feature type="transmembrane region" description="Helical" evidence="8">
    <location>
        <begin position="174"/>
        <end position="201"/>
    </location>
</feature>
<feature type="transmembrane region" description="Helical" evidence="8">
    <location>
        <begin position="37"/>
        <end position="62"/>
    </location>
</feature>
<keyword evidence="6 8" id="KW-1133">Transmembrane helix</keyword>
<dbReference type="GO" id="GO:0005886">
    <property type="term" value="C:plasma membrane"/>
    <property type="evidence" value="ECO:0007669"/>
    <property type="project" value="UniProtKB-SubCell"/>
</dbReference>
<dbReference type="InterPro" id="IPR035906">
    <property type="entry name" value="MetI-like_sf"/>
</dbReference>
<dbReference type="EMBL" id="VHQG01000001">
    <property type="protein sequence ID" value="TPW78228.1"/>
    <property type="molecule type" value="Genomic_DNA"/>
</dbReference>
<reference evidence="11 12" key="1">
    <citation type="submission" date="2019-06" db="EMBL/GenBank/DDBJ databases">
        <authorList>
            <person name="Li F."/>
        </authorList>
    </citation>
    <scope>NUCLEOTIDE SEQUENCE [LARGE SCALE GENOMIC DNA]</scope>
    <source>
        <strain evidence="11 12">10F1D-1</strain>
    </source>
</reference>
<dbReference type="PROSITE" id="PS50928">
    <property type="entry name" value="ABC_TM1"/>
    <property type="match status" value="1"/>
</dbReference>
<evidence type="ECO:0000256" key="2">
    <source>
        <dbReference type="ARBA" id="ARBA00007069"/>
    </source>
</evidence>
<evidence type="ECO:0000259" key="10">
    <source>
        <dbReference type="PROSITE" id="PS50928"/>
    </source>
</evidence>
<keyword evidence="5 8" id="KW-0812">Transmembrane</keyword>
<evidence type="ECO:0000256" key="3">
    <source>
        <dbReference type="ARBA" id="ARBA00022448"/>
    </source>
</evidence>
<feature type="transmembrane region" description="Helical" evidence="8">
    <location>
        <begin position="222"/>
        <end position="244"/>
    </location>
</feature>
<keyword evidence="7 8" id="KW-0472">Membrane</keyword>
<feature type="region of interest" description="Disordered" evidence="9">
    <location>
        <begin position="1"/>
        <end position="22"/>
    </location>
</feature>
<gene>
    <name evidence="11" type="ORF">FJ657_05630</name>
</gene>
<evidence type="ECO:0000256" key="5">
    <source>
        <dbReference type="ARBA" id="ARBA00022692"/>
    </source>
</evidence>
<feature type="transmembrane region" description="Helical" evidence="8">
    <location>
        <begin position="131"/>
        <end position="154"/>
    </location>
</feature>
<accession>A0A506YAQ4</accession>
<evidence type="ECO:0000256" key="1">
    <source>
        <dbReference type="ARBA" id="ARBA00004651"/>
    </source>
</evidence>
<evidence type="ECO:0000256" key="7">
    <source>
        <dbReference type="ARBA" id="ARBA00023136"/>
    </source>
</evidence>
<dbReference type="Gene3D" id="1.10.3720.10">
    <property type="entry name" value="MetI-like"/>
    <property type="match status" value="1"/>
</dbReference>
<keyword evidence="4" id="KW-1003">Cell membrane</keyword>
<name>A0A506YAQ4_9MICO</name>
<feature type="transmembrane region" description="Helical" evidence="8">
    <location>
        <begin position="278"/>
        <end position="306"/>
    </location>
</feature>
<proteinExistence type="inferred from homology"/>
<dbReference type="PANTHER" id="PTHR42929:SF1">
    <property type="entry name" value="INNER MEMBRANE ABC TRANSPORTER PERMEASE PROTEIN YDCU-RELATED"/>
    <property type="match status" value="1"/>
</dbReference>
<dbReference type="GO" id="GO:0055085">
    <property type="term" value="P:transmembrane transport"/>
    <property type="evidence" value="ECO:0007669"/>
    <property type="project" value="InterPro"/>
</dbReference>
<dbReference type="OrthoDB" id="9808619at2"/>
<evidence type="ECO:0000313" key="12">
    <source>
        <dbReference type="Proteomes" id="UP000316252"/>
    </source>
</evidence>
<dbReference type="CDD" id="cd06261">
    <property type="entry name" value="TM_PBP2"/>
    <property type="match status" value="1"/>
</dbReference>
<keyword evidence="12" id="KW-1185">Reference proteome</keyword>
<evidence type="ECO:0000313" key="11">
    <source>
        <dbReference type="EMBL" id="TPW78228.1"/>
    </source>
</evidence>
<feature type="domain" description="ABC transmembrane type-1" evidence="10">
    <location>
        <begin position="94"/>
        <end position="299"/>
    </location>
</feature>
<comment type="similarity">
    <text evidence="2">Belongs to the binding-protein-dependent transport system permease family. CysTW subfamily.</text>
</comment>
<evidence type="ECO:0000256" key="9">
    <source>
        <dbReference type="SAM" id="MobiDB-lite"/>
    </source>
</evidence>
<evidence type="ECO:0000256" key="6">
    <source>
        <dbReference type="ARBA" id="ARBA00022989"/>
    </source>
</evidence>
<keyword evidence="3 8" id="KW-0813">Transport</keyword>
<dbReference type="Pfam" id="PF00528">
    <property type="entry name" value="BPD_transp_1"/>
    <property type="match status" value="1"/>
</dbReference>
<dbReference type="InterPro" id="IPR000515">
    <property type="entry name" value="MetI-like"/>
</dbReference>
<feature type="transmembrane region" description="Helical" evidence="8">
    <location>
        <begin position="98"/>
        <end position="119"/>
    </location>
</feature>
<protein>
    <submittedName>
        <fullName evidence="11">ABC transporter permease</fullName>
    </submittedName>
</protein>
<dbReference type="AlphaFoldDB" id="A0A506YAQ4"/>